<dbReference type="SUPFAM" id="SSF52540">
    <property type="entry name" value="P-loop containing nucleoside triphosphate hydrolases"/>
    <property type="match status" value="1"/>
</dbReference>
<dbReference type="Pfam" id="PF25426">
    <property type="entry name" value="AAA_lid_BCS1"/>
    <property type="match status" value="1"/>
</dbReference>
<feature type="compositionally biased region" description="Pro residues" evidence="13">
    <location>
        <begin position="447"/>
        <end position="456"/>
    </location>
</feature>
<dbReference type="Proteomes" id="UP000814176">
    <property type="component" value="Unassembled WGS sequence"/>
</dbReference>
<evidence type="ECO:0000256" key="5">
    <source>
        <dbReference type="ARBA" id="ARBA00022792"/>
    </source>
</evidence>
<evidence type="ECO:0000256" key="10">
    <source>
        <dbReference type="ARBA" id="ARBA00023136"/>
    </source>
</evidence>
<keyword evidence="5" id="KW-0999">Mitochondrion inner membrane</keyword>
<dbReference type="InterPro" id="IPR027417">
    <property type="entry name" value="P-loop_NTPase"/>
</dbReference>
<keyword evidence="10" id="KW-0472">Membrane</keyword>
<name>A0ABQ8K764_9APHY</name>
<evidence type="ECO:0000256" key="4">
    <source>
        <dbReference type="ARBA" id="ARBA00022741"/>
    </source>
</evidence>
<feature type="compositionally biased region" description="Basic and acidic residues" evidence="13">
    <location>
        <begin position="428"/>
        <end position="437"/>
    </location>
</feature>
<evidence type="ECO:0000256" key="11">
    <source>
        <dbReference type="ARBA" id="ARBA00048778"/>
    </source>
</evidence>
<dbReference type="SMART" id="SM01024">
    <property type="entry name" value="BCS1_N"/>
    <property type="match status" value="1"/>
</dbReference>
<evidence type="ECO:0000256" key="13">
    <source>
        <dbReference type="SAM" id="MobiDB-lite"/>
    </source>
</evidence>
<evidence type="ECO:0000256" key="12">
    <source>
        <dbReference type="RuleBase" id="RU003651"/>
    </source>
</evidence>
<comment type="catalytic activity">
    <reaction evidence="11">
        <text>ATP + H2O = ADP + phosphate + H(+)</text>
        <dbReference type="Rhea" id="RHEA:13065"/>
        <dbReference type="ChEBI" id="CHEBI:15377"/>
        <dbReference type="ChEBI" id="CHEBI:15378"/>
        <dbReference type="ChEBI" id="CHEBI:30616"/>
        <dbReference type="ChEBI" id="CHEBI:43474"/>
        <dbReference type="ChEBI" id="CHEBI:456216"/>
    </reaction>
    <physiologicalReaction direction="left-to-right" evidence="11">
        <dbReference type="Rhea" id="RHEA:13066"/>
    </physiologicalReaction>
</comment>
<dbReference type="PROSITE" id="PS00674">
    <property type="entry name" value="AAA"/>
    <property type="match status" value="1"/>
</dbReference>
<keyword evidence="8" id="KW-1133">Transmembrane helix</keyword>
<evidence type="ECO:0000256" key="1">
    <source>
        <dbReference type="ARBA" id="ARBA00004434"/>
    </source>
</evidence>
<dbReference type="InterPro" id="IPR003959">
    <property type="entry name" value="ATPase_AAA_core"/>
</dbReference>
<evidence type="ECO:0000256" key="7">
    <source>
        <dbReference type="ARBA" id="ARBA00022840"/>
    </source>
</evidence>
<dbReference type="InterPro" id="IPR014851">
    <property type="entry name" value="BCS1_N"/>
</dbReference>
<keyword evidence="4 12" id="KW-0547">Nucleotide-binding</keyword>
<dbReference type="GeneID" id="71998106"/>
<dbReference type="EMBL" id="JADCUA010000021">
    <property type="protein sequence ID" value="KAH9832617.1"/>
    <property type="molecule type" value="Genomic_DNA"/>
</dbReference>
<evidence type="ECO:0000313" key="16">
    <source>
        <dbReference type="EMBL" id="KAH9832617.1"/>
    </source>
</evidence>
<feature type="domain" description="AAA+ ATPase" evidence="14">
    <location>
        <begin position="256"/>
        <end position="405"/>
    </location>
</feature>
<feature type="domain" description="BCS1 N-terminal" evidence="15">
    <location>
        <begin position="44"/>
        <end position="225"/>
    </location>
</feature>
<evidence type="ECO:0000259" key="14">
    <source>
        <dbReference type="SMART" id="SM00382"/>
    </source>
</evidence>
<comment type="caution">
    <text evidence="16">The sequence shown here is derived from an EMBL/GenBank/DDBJ whole genome shotgun (WGS) entry which is preliminary data.</text>
</comment>
<sequence>MAEPANNTSKLAGDRPSVYSATPPDRQASTKPSVFPLPEWLKLFLIAAMLDILRQMSSAILEHLHRACWVTVSFEDEDACYTWIMYWLSKHPSWRDARFVQATTRMYGVPSHGVTVPVQAERNGAARTLSYIPSTKARHTMWYNGYWTVVQRERVYGEYDICRESLHISFLTRDNSVVDELLVEAKQCYVEAQNDFVCIYAQDATFTARAWRQVTARPKRPSKSIILERGTMERLLHDARDFLNSADWYAKRGIPFRRGYLLHGAPGTGKTSAIQSLAGELSLDIYMLTLNRAGLDDTTLHQLVAELPKRCIALIEDIDAVFRQDVSCRPSEEEPREGQYGGTGQEKKEEAHCRVSLSGLLNALDGIAAQEGRILFATTNHYRALDPALCRPGRMDLHLEFKLASKDQAARLFYRFYSDTRDDGDDEALYHGEDDLGTHTLQGVAPLSPPPTPPPAEAMSAVDDAGTSSTRDSEDPGTETDLRQLAARFADPIPEGRFSMADLQGYLMLYKDKPEEGVEAVEKWVKGQNAATMNA</sequence>
<dbReference type="InterPro" id="IPR003960">
    <property type="entry name" value="ATPase_AAA_CS"/>
</dbReference>
<evidence type="ECO:0000313" key="17">
    <source>
        <dbReference type="Proteomes" id="UP000814176"/>
    </source>
</evidence>
<keyword evidence="9" id="KW-0496">Mitochondrion</keyword>
<comment type="subcellular location">
    <subcellularLocation>
        <location evidence="1">Mitochondrion inner membrane</location>
        <topology evidence="1">Single-pass membrane protein</topology>
    </subcellularLocation>
</comment>
<evidence type="ECO:0000256" key="8">
    <source>
        <dbReference type="ARBA" id="ARBA00022989"/>
    </source>
</evidence>
<protein>
    <submittedName>
        <fullName evidence="16">P-loop containing nucleoside triphosphate hydrolase protein</fullName>
    </submittedName>
</protein>
<evidence type="ECO:0000256" key="6">
    <source>
        <dbReference type="ARBA" id="ARBA00022801"/>
    </source>
</evidence>
<keyword evidence="7 12" id="KW-0067">ATP-binding</keyword>
<evidence type="ECO:0000256" key="9">
    <source>
        <dbReference type="ARBA" id="ARBA00023128"/>
    </source>
</evidence>
<dbReference type="RefSeq" id="XP_047775535.1">
    <property type="nucleotide sequence ID" value="XM_047917374.1"/>
</dbReference>
<dbReference type="Gene3D" id="3.40.50.300">
    <property type="entry name" value="P-loop containing nucleotide triphosphate hydrolases"/>
    <property type="match status" value="1"/>
</dbReference>
<keyword evidence="6 16" id="KW-0378">Hydrolase</keyword>
<gene>
    <name evidence="16" type="ORF">C8Q71DRAFT_261230</name>
</gene>
<dbReference type="InterPro" id="IPR003593">
    <property type="entry name" value="AAA+_ATPase"/>
</dbReference>
<feature type="region of interest" description="Disordered" evidence="13">
    <location>
        <begin position="425"/>
        <end position="480"/>
    </location>
</feature>
<dbReference type="SMART" id="SM00382">
    <property type="entry name" value="AAA"/>
    <property type="match status" value="1"/>
</dbReference>
<accession>A0ABQ8K764</accession>
<feature type="compositionally biased region" description="Polar residues" evidence="13">
    <location>
        <begin position="1"/>
        <end position="10"/>
    </location>
</feature>
<evidence type="ECO:0000259" key="15">
    <source>
        <dbReference type="SMART" id="SM01024"/>
    </source>
</evidence>
<organism evidence="16 17">
    <name type="scientific">Rhodofomes roseus</name>
    <dbReference type="NCBI Taxonomy" id="34475"/>
    <lineage>
        <taxon>Eukaryota</taxon>
        <taxon>Fungi</taxon>
        <taxon>Dikarya</taxon>
        <taxon>Basidiomycota</taxon>
        <taxon>Agaricomycotina</taxon>
        <taxon>Agaricomycetes</taxon>
        <taxon>Polyporales</taxon>
        <taxon>Rhodofomes</taxon>
    </lineage>
</organism>
<keyword evidence="3" id="KW-0812">Transmembrane</keyword>
<feature type="region of interest" description="Disordered" evidence="13">
    <location>
        <begin position="1"/>
        <end position="31"/>
    </location>
</feature>
<comment type="similarity">
    <text evidence="2">Belongs to the AAA ATPase family. BCS1 subfamily.</text>
</comment>
<evidence type="ECO:0000256" key="2">
    <source>
        <dbReference type="ARBA" id="ARBA00007448"/>
    </source>
</evidence>
<dbReference type="Pfam" id="PF08740">
    <property type="entry name" value="BCS1_N"/>
    <property type="match status" value="1"/>
</dbReference>
<evidence type="ECO:0000256" key="3">
    <source>
        <dbReference type="ARBA" id="ARBA00022692"/>
    </source>
</evidence>
<dbReference type="PANTHER" id="PTHR23070">
    <property type="entry name" value="BCS1 AAA-TYPE ATPASE"/>
    <property type="match status" value="1"/>
</dbReference>
<dbReference type="Pfam" id="PF00004">
    <property type="entry name" value="AAA"/>
    <property type="match status" value="1"/>
</dbReference>
<dbReference type="InterPro" id="IPR057495">
    <property type="entry name" value="AAA_lid_BCS1"/>
</dbReference>
<proteinExistence type="inferred from homology"/>
<dbReference type="GO" id="GO:0016787">
    <property type="term" value="F:hydrolase activity"/>
    <property type="evidence" value="ECO:0007669"/>
    <property type="project" value="UniProtKB-KW"/>
</dbReference>
<dbReference type="InterPro" id="IPR050747">
    <property type="entry name" value="Mitochondrial_chaperone_BCS1"/>
</dbReference>
<reference evidence="16 17" key="1">
    <citation type="journal article" date="2021" name="Environ. Microbiol.">
        <title>Gene family expansions and transcriptome signatures uncover fungal adaptations to wood decay.</title>
        <authorList>
            <person name="Hage H."/>
            <person name="Miyauchi S."/>
            <person name="Viragh M."/>
            <person name="Drula E."/>
            <person name="Min B."/>
            <person name="Chaduli D."/>
            <person name="Navarro D."/>
            <person name="Favel A."/>
            <person name="Norest M."/>
            <person name="Lesage-Meessen L."/>
            <person name="Balint B."/>
            <person name="Merenyi Z."/>
            <person name="de Eugenio L."/>
            <person name="Morin E."/>
            <person name="Martinez A.T."/>
            <person name="Baldrian P."/>
            <person name="Stursova M."/>
            <person name="Martinez M.J."/>
            <person name="Novotny C."/>
            <person name="Magnuson J.K."/>
            <person name="Spatafora J.W."/>
            <person name="Maurice S."/>
            <person name="Pangilinan J."/>
            <person name="Andreopoulos W."/>
            <person name="LaButti K."/>
            <person name="Hundley H."/>
            <person name="Na H."/>
            <person name="Kuo A."/>
            <person name="Barry K."/>
            <person name="Lipzen A."/>
            <person name="Henrissat B."/>
            <person name="Riley R."/>
            <person name="Ahrendt S."/>
            <person name="Nagy L.G."/>
            <person name="Grigoriev I.V."/>
            <person name="Martin F."/>
            <person name="Rosso M.N."/>
        </authorList>
    </citation>
    <scope>NUCLEOTIDE SEQUENCE [LARGE SCALE GENOMIC DNA]</scope>
    <source>
        <strain evidence="16 17">CIRM-BRFM 1785</strain>
    </source>
</reference>
<keyword evidence="17" id="KW-1185">Reference proteome</keyword>